<name>A0A926HN38_9FIRM</name>
<dbReference type="PANTHER" id="PTHR43465">
    <property type="entry name" value="DUF1680 DOMAIN PROTEIN (AFU_ORTHOLOGUE AFUA_1G08910)"/>
    <property type="match status" value="1"/>
</dbReference>
<gene>
    <name evidence="4" type="ORF">H8699_04715</name>
</gene>
<sequence length="641" mass="72735">MNRIHAVPMKHVNIQDGFISRAQRLMRESVIPYQWRALNDSVPGAEKSYCIQNLKIAAGKIKGERGGMVFQDSDLAKWIEAAAYLLQSERDAQLEAHCDEIIDLMAQGQMEDGYFNTYFQLVEPQRRFKDLRDCHELYCCGHFIEAAVAYYEATGKRKLLEIMERMVALIAREFGPGEGQRRGYPGHQEIELALVKLYRTTGKKEYLDLAQFFIDERGREPYYFDLERQQLPNDHFPLNSEFGRAYFQAHLPVRQQQEVVGHSVRAMYMLCGMADVALETGDATLYQACRRLWASTVQKRMYITGAIGSTAYGEAFTFDYHLPNDTIYGETCAAIGLCFFASRMLQFGANREYADILERALYNGVLSGISLDGERFFYVNPLEVWPQETREVHDFKEVKPQRQPWFGCACCPPNLARFISSLGQYAYGYDAHNLYIHLYIGGTLDVTLGDGTLAALRVDSTLPYGGQISIEIRSPGHYGLALRVPGWCQEYTVCVNGEAVKAPVEDGYLYLHRDWMKGDKVTLVLALEPVRMYANAAVHHDAGLVAVQYGPMVYCAEEADNGKDLHNLVLPSGAAIYAEYCENCLGGVMTLKTEGLRREGADDALYTTQPPRFIPQEIRLIPYFAWANRGEGEMRVWLQEK</sequence>
<dbReference type="GO" id="GO:0016787">
    <property type="term" value="F:hydrolase activity"/>
    <property type="evidence" value="ECO:0007669"/>
    <property type="project" value="UniProtKB-KW"/>
</dbReference>
<dbReference type="Pfam" id="PF20736">
    <property type="entry name" value="Glyco_hydro127M"/>
    <property type="match status" value="1"/>
</dbReference>
<feature type="domain" description="Non-reducing end beta-L-arabinofuranosidase-like GH127 middle" evidence="2">
    <location>
        <begin position="434"/>
        <end position="526"/>
    </location>
</feature>
<organism evidence="4 5">
    <name type="scientific">Luoshenia tenuis</name>
    <dbReference type="NCBI Taxonomy" id="2763654"/>
    <lineage>
        <taxon>Bacteria</taxon>
        <taxon>Bacillati</taxon>
        <taxon>Bacillota</taxon>
        <taxon>Clostridia</taxon>
        <taxon>Christensenellales</taxon>
        <taxon>Christensenellaceae</taxon>
        <taxon>Luoshenia</taxon>
    </lineage>
</organism>
<dbReference type="InterPro" id="IPR049174">
    <property type="entry name" value="Beta-AFase-like"/>
</dbReference>
<dbReference type="InterPro" id="IPR049046">
    <property type="entry name" value="Beta-AFase-like_GH127_middle"/>
</dbReference>
<evidence type="ECO:0000313" key="4">
    <source>
        <dbReference type="EMBL" id="MBC8528741.1"/>
    </source>
</evidence>
<accession>A0A926HN38</accession>
<dbReference type="Proteomes" id="UP000654279">
    <property type="component" value="Unassembled WGS sequence"/>
</dbReference>
<comment type="caution">
    <text evidence="4">The sequence shown here is derived from an EMBL/GenBank/DDBJ whole genome shotgun (WGS) entry which is preliminary data.</text>
</comment>
<proteinExistence type="predicted"/>
<dbReference type="SUPFAM" id="SSF48208">
    <property type="entry name" value="Six-hairpin glycosidases"/>
    <property type="match status" value="1"/>
</dbReference>
<dbReference type="PANTHER" id="PTHR43465:SF2">
    <property type="entry name" value="DUF1680 DOMAIN PROTEIN (AFU_ORTHOLOGUE AFUA_1G08910)"/>
    <property type="match status" value="1"/>
</dbReference>
<dbReference type="EMBL" id="JACRSO010000001">
    <property type="protein sequence ID" value="MBC8528741.1"/>
    <property type="molecule type" value="Genomic_DNA"/>
</dbReference>
<dbReference type="InterPro" id="IPR008928">
    <property type="entry name" value="6-hairpin_glycosidase_sf"/>
</dbReference>
<evidence type="ECO:0000259" key="3">
    <source>
        <dbReference type="Pfam" id="PF20737"/>
    </source>
</evidence>
<dbReference type="RefSeq" id="WP_249284694.1">
    <property type="nucleotide sequence ID" value="NZ_JACRSO010000001.1"/>
</dbReference>
<dbReference type="InterPro" id="IPR049049">
    <property type="entry name" value="Beta-AFase-like_GH127_C"/>
</dbReference>
<dbReference type="Pfam" id="PF07944">
    <property type="entry name" value="Beta-AFase-like_GH127_cat"/>
    <property type="match status" value="1"/>
</dbReference>
<dbReference type="InterPro" id="IPR012878">
    <property type="entry name" value="Beta-AFase-like_GH127_cat"/>
</dbReference>
<evidence type="ECO:0000259" key="2">
    <source>
        <dbReference type="Pfam" id="PF20736"/>
    </source>
</evidence>
<evidence type="ECO:0000259" key="1">
    <source>
        <dbReference type="Pfam" id="PF07944"/>
    </source>
</evidence>
<protein>
    <submittedName>
        <fullName evidence="4">Glycoside hydrolase family 127 protein</fullName>
    </submittedName>
</protein>
<keyword evidence="4" id="KW-0378">Hydrolase</keyword>
<dbReference type="Pfam" id="PF20737">
    <property type="entry name" value="Glyco_hydro127C"/>
    <property type="match status" value="1"/>
</dbReference>
<feature type="domain" description="Non-reducing end beta-L-arabinofuranosidase-like GH127 C-terminal" evidence="3">
    <location>
        <begin position="531"/>
        <end position="639"/>
    </location>
</feature>
<reference evidence="4" key="1">
    <citation type="submission" date="2020-08" db="EMBL/GenBank/DDBJ databases">
        <title>Genome public.</title>
        <authorList>
            <person name="Liu C."/>
            <person name="Sun Q."/>
        </authorList>
    </citation>
    <scope>NUCLEOTIDE SEQUENCE</scope>
    <source>
        <strain evidence="4">NSJ-44</strain>
    </source>
</reference>
<dbReference type="GO" id="GO:0005975">
    <property type="term" value="P:carbohydrate metabolic process"/>
    <property type="evidence" value="ECO:0007669"/>
    <property type="project" value="InterPro"/>
</dbReference>
<dbReference type="AlphaFoldDB" id="A0A926HN38"/>
<feature type="domain" description="Non-reducing end beta-L-arabinofuranosidase-like GH127 catalytic" evidence="1">
    <location>
        <begin position="11"/>
        <end position="423"/>
    </location>
</feature>
<keyword evidence="5" id="KW-1185">Reference proteome</keyword>
<evidence type="ECO:0000313" key="5">
    <source>
        <dbReference type="Proteomes" id="UP000654279"/>
    </source>
</evidence>